<organism evidence="6 7">
    <name type="scientific">Sphaerisporangium corydalis</name>
    <dbReference type="NCBI Taxonomy" id="1441875"/>
    <lineage>
        <taxon>Bacteria</taxon>
        <taxon>Bacillati</taxon>
        <taxon>Actinomycetota</taxon>
        <taxon>Actinomycetes</taxon>
        <taxon>Streptosporangiales</taxon>
        <taxon>Streptosporangiaceae</taxon>
        <taxon>Sphaerisporangium</taxon>
    </lineage>
</organism>
<dbReference type="EMBL" id="JBHSFN010000021">
    <property type="protein sequence ID" value="MFC4590209.1"/>
    <property type="molecule type" value="Genomic_DNA"/>
</dbReference>
<protein>
    <recommendedName>
        <fullName evidence="2">DNA-3-methyladenine glycosylase II</fullName>
        <ecNumber evidence="2">3.2.2.21</ecNumber>
    </recommendedName>
</protein>
<keyword evidence="4" id="KW-0234">DNA repair</keyword>
<dbReference type="SMART" id="SM00478">
    <property type="entry name" value="ENDO3c"/>
    <property type="match status" value="1"/>
</dbReference>
<evidence type="ECO:0000256" key="2">
    <source>
        <dbReference type="ARBA" id="ARBA00012000"/>
    </source>
</evidence>
<evidence type="ECO:0000256" key="4">
    <source>
        <dbReference type="ARBA" id="ARBA00023204"/>
    </source>
</evidence>
<reference evidence="7" key="1">
    <citation type="journal article" date="2019" name="Int. J. Syst. Evol. Microbiol.">
        <title>The Global Catalogue of Microorganisms (GCM) 10K type strain sequencing project: providing services to taxonomists for standard genome sequencing and annotation.</title>
        <authorList>
            <consortium name="The Broad Institute Genomics Platform"/>
            <consortium name="The Broad Institute Genome Sequencing Center for Infectious Disease"/>
            <person name="Wu L."/>
            <person name="Ma J."/>
        </authorList>
    </citation>
    <scope>NUCLEOTIDE SEQUENCE [LARGE SCALE GENOMIC DNA]</scope>
    <source>
        <strain evidence="7">CCUG 49560</strain>
    </source>
</reference>
<evidence type="ECO:0000256" key="3">
    <source>
        <dbReference type="ARBA" id="ARBA00022763"/>
    </source>
</evidence>
<sequence>MALVADGGAGVTVGRFEHAYRHLAGREPIFARLLGEYGRPDPFEWHDGGRTGSSLFAAMALHIVGQQISATVAFTVFDRVAAATGAVPAPEGVIALGAGRLRECGLSRAKAGYLLDLAQRQVSGLVDIENMGALDDAEVIAALTAVRGIGPWSAQTFLIHQLHRPDVLPAGDGGVRRAVQQAWNLDRPPTVTRVGDLGAGWAPYRSYAAALLWRSLRPADEPSDPKARALSRRGAA</sequence>
<feature type="domain" description="HhH-GPD" evidence="5">
    <location>
        <begin position="64"/>
        <end position="217"/>
    </location>
</feature>
<dbReference type="PANTHER" id="PTHR43003:SF5">
    <property type="entry name" value="DNA-3-METHYLADENINE GLYCOSYLASE"/>
    <property type="match status" value="1"/>
</dbReference>
<keyword evidence="7" id="KW-1185">Reference proteome</keyword>
<evidence type="ECO:0000259" key="5">
    <source>
        <dbReference type="SMART" id="SM00478"/>
    </source>
</evidence>
<comment type="catalytic activity">
    <reaction evidence="1">
        <text>Hydrolysis of alkylated DNA, releasing 3-methyladenine, 3-methylguanine, 7-methylguanine and 7-methyladenine.</text>
        <dbReference type="EC" id="3.2.2.21"/>
    </reaction>
</comment>
<dbReference type="Pfam" id="PF00730">
    <property type="entry name" value="HhH-GPD"/>
    <property type="match status" value="1"/>
</dbReference>
<accession>A0ABV9EN16</accession>
<evidence type="ECO:0000313" key="7">
    <source>
        <dbReference type="Proteomes" id="UP001595891"/>
    </source>
</evidence>
<dbReference type="Proteomes" id="UP001595891">
    <property type="component" value="Unassembled WGS sequence"/>
</dbReference>
<evidence type="ECO:0000313" key="6">
    <source>
        <dbReference type="EMBL" id="MFC4590209.1"/>
    </source>
</evidence>
<evidence type="ECO:0000256" key="1">
    <source>
        <dbReference type="ARBA" id="ARBA00000086"/>
    </source>
</evidence>
<dbReference type="PANTHER" id="PTHR43003">
    <property type="entry name" value="DNA-3-METHYLADENINE GLYCOSYLASE"/>
    <property type="match status" value="1"/>
</dbReference>
<dbReference type="Gene3D" id="1.10.340.30">
    <property type="entry name" value="Hypothetical protein, domain 2"/>
    <property type="match status" value="1"/>
</dbReference>
<proteinExistence type="predicted"/>
<dbReference type="RefSeq" id="WP_262843183.1">
    <property type="nucleotide sequence ID" value="NZ_JANZYP010000016.1"/>
</dbReference>
<dbReference type="Gene3D" id="1.10.1670.40">
    <property type="match status" value="1"/>
</dbReference>
<comment type="caution">
    <text evidence="6">The sequence shown here is derived from an EMBL/GenBank/DDBJ whole genome shotgun (WGS) entry which is preliminary data.</text>
</comment>
<dbReference type="SUPFAM" id="SSF48150">
    <property type="entry name" value="DNA-glycosylase"/>
    <property type="match status" value="1"/>
</dbReference>
<dbReference type="InterPro" id="IPR003265">
    <property type="entry name" value="HhH-GPD_domain"/>
</dbReference>
<dbReference type="EC" id="3.2.2.21" evidence="2"/>
<gene>
    <name evidence="6" type="ORF">ACFO8L_29235</name>
</gene>
<dbReference type="InterPro" id="IPR051912">
    <property type="entry name" value="Alkylbase_DNA_Glycosylase/TA"/>
</dbReference>
<name>A0ABV9EN16_9ACTN</name>
<keyword evidence="3" id="KW-0227">DNA damage</keyword>
<dbReference type="InterPro" id="IPR011257">
    <property type="entry name" value="DNA_glycosylase"/>
</dbReference>
<dbReference type="CDD" id="cd00056">
    <property type="entry name" value="ENDO3c"/>
    <property type="match status" value="1"/>
</dbReference>